<keyword evidence="3 5" id="KW-1133">Transmembrane helix</keyword>
<dbReference type="PRINTS" id="PR00259">
    <property type="entry name" value="TMFOUR"/>
</dbReference>
<accession>A0A2B4SXD3</accession>
<dbReference type="OrthoDB" id="5845060at2759"/>
<feature type="transmembrane region" description="Helical" evidence="5">
    <location>
        <begin position="12"/>
        <end position="32"/>
    </location>
</feature>
<organism evidence="6 7">
    <name type="scientific">Stylophora pistillata</name>
    <name type="common">Smooth cauliflower coral</name>
    <dbReference type="NCBI Taxonomy" id="50429"/>
    <lineage>
        <taxon>Eukaryota</taxon>
        <taxon>Metazoa</taxon>
        <taxon>Cnidaria</taxon>
        <taxon>Anthozoa</taxon>
        <taxon>Hexacorallia</taxon>
        <taxon>Scleractinia</taxon>
        <taxon>Astrocoeniina</taxon>
        <taxon>Pocilloporidae</taxon>
        <taxon>Stylophora</taxon>
    </lineage>
</organism>
<sequence length="214" mass="23771">MMGFRCYRLGLIFFNIIYLIIGFVLILCPIYSKVAEVFTSWSIVGGTIACGVFIMLVAAAGIYGAVKHHQIILFFFMAIMFLLFIILFSVSVAALSISSNQQREVLGHAWESVSNKTKGEVQSAGDCCGFNDTLKNNSRDHPSCSELPCCKSKKYTCSECSTCYGYLEENGLDTLKEAVGGIGLFFSFTMFLGIYLAFRYRHLKDPRANPSAFL</sequence>
<evidence type="ECO:0000256" key="3">
    <source>
        <dbReference type="ARBA" id="ARBA00022989"/>
    </source>
</evidence>
<dbReference type="Proteomes" id="UP000225706">
    <property type="component" value="Unassembled WGS sequence"/>
</dbReference>
<comment type="subcellular location">
    <subcellularLocation>
        <location evidence="1">Membrane</location>
        <topology evidence="1">Multi-pass membrane protein</topology>
    </subcellularLocation>
</comment>
<feature type="transmembrane region" description="Helical" evidence="5">
    <location>
        <begin position="178"/>
        <end position="198"/>
    </location>
</feature>
<evidence type="ECO:0000256" key="2">
    <source>
        <dbReference type="ARBA" id="ARBA00022692"/>
    </source>
</evidence>
<evidence type="ECO:0000256" key="1">
    <source>
        <dbReference type="ARBA" id="ARBA00004141"/>
    </source>
</evidence>
<feature type="transmembrane region" description="Helical" evidence="5">
    <location>
        <begin position="38"/>
        <end position="64"/>
    </location>
</feature>
<dbReference type="AlphaFoldDB" id="A0A2B4SXD3"/>
<dbReference type="EMBL" id="LSMT01000008">
    <property type="protein sequence ID" value="PFX33849.1"/>
    <property type="molecule type" value="Genomic_DNA"/>
</dbReference>
<evidence type="ECO:0000256" key="5">
    <source>
        <dbReference type="SAM" id="Phobius"/>
    </source>
</evidence>
<dbReference type="Pfam" id="PF00335">
    <property type="entry name" value="Tetraspanin"/>
    <property type="match status" value="1"/>
</dbReference>
<protein>
    <submittedName>
        <fullName evidence="6">Tetraspanin-31</fullName>
    </submittedName>
</protein>
<evidence type="ECO:0000313" key="6">
    <source>
        <dbReference type="EMBL" id="PFX33849.1"/>
    </source>
</evidence>
<comment type="caution">
    <text evidence="6">The sequence shown here is derived from an EMBL/GenBank/DDBJ whole genome shotgun (WGS) entry which is preliminary data.</text>
</comment>
<keyword evidence="4 5" id="KW-0472">Membrane</keyword>
<evidence type="ECO:0000256" key="4">
    <source>
        <dbReference type="ARBA" id="ARBA00023136"/>
    </source>
</evidence>
<reference evidence="7" key="1">
    <citation type="journal article" date="2017" name="bioRxiv">
        <title>Comparative analysis of the genomes of Stylophora pistillata and Acropora digitifera provides evidence for extensive differences between species of corals.</title>
        <authorList>
            <person name="Voolstra C.R."/>
            <person name="Li Y."/>
            <person name="Liew Y.J."/>
            <person name="Baumgarten S."/>
            <person name="Zoccola D."/>
            <person name="Flot J.-F."/>
            <person name="Tambutte S."/>
            <person name="Allemand D."/>
            <person name="Aranda M."/>
        </authorList>
    </citation>
    <scope>NUCLEOTIDE SEQUENCE [LARGE SCALE GENOMIC DNA]</scope>
</reference>
<feature type="transmembrane region" description="Helical" evidence="5">
    <location>
        <begin position="71"/>
        <end position="97"/>
    </location>
</feature>
<dbReference type="GO" id="GO:0016020">
    <property type="term" value="C:membrane"/>
    <property type="evidence" value="ECO:0007669"/>
    <property type="project" value="UniProtKB-SubCell"/>
</dbReference>
<dbReference type="InterPro" id="IPR018499">
    <property type="entry name" value="Tetraspanin/Peripherin"/>
</dbReference>
<name>A0A2B4SXD3_STYPI</name>
<keyword evidence="7" id="KW-1185">Reference proteome</keyword>
<gene>
    <name evidence="6" type="primary">Tspan31</name>
    <name evidence="6" type="ORF">AWC38_SpisGene1288</name>
</gene>
<proteinExistence type="predicted"/>
<evidence type="ECO:0000313" key="7">
    <source>
        <dbReference type="Proteomes" id="UP000225706"/>
    </source>
</evidence>
<keyword evidence="2 5" id="KW-0812">Transmembrane</keyword>